<evidence type="ECO:0000256" key="1">
    <source>
        <dbReference type="SAM" id="Phobius"/>
    </source>
</evidence>
<organism evidence="2 3">
    <name type="scientific">Kalanchoe fedtschenkoi</name>
    <name type="common">Lavender scallops</name>
    <name type="synonym">South American air plant</name>
    <dbReference type="NCBI Taxonomy" id="63787"/>
    <lineage>
        <taxon>Eukaryota</taxon>
        <taxon>Viridiplantae</taxon>
        <taxon>Streptophyta</taxon>
        <taxon>Embryophyta</taxon>
        <taxon>Tracheophyta</taxon>
        <taxon>Spermatophyta</taxon>
        <taxon>Magnoliopsida</taxon>
        <taxon>eudicotyledons</taxon>
        <taxon>Gunneridae</taxon>
        <taxon>Pentapetalae</taxon>
        <taxon>Saxifragales</taxon>
        <taxon>Crassulaceae</taxon>
        <taxon>Kalanchoe</taxon>
    </lineage>
</organism>
<reference evidence="2" key="1">
    <citation type="submission" date="2021-01" db="UniProtKB">
        <authorList>
            <consortium name="EnsemblPlants"/>
        </authorList>
    </citation>
    <scope>IDENTIFICATION</scope>
</reference>
<feature type="transmembrane region" description="Helical" evidence="1">
    <location>
        <begin position="12"/>
        <end position="40"/>
    </location>
</feature>
<keyword evidence="1" id="KW-0472">Membrane</keyword>
<keyword evidence="3" id="KW-1185">Reference proteome</keyword>
<dbReference type="AlphaFoldDB" id="A0A7N0UNR6"/>
<sequence>MILYILCFSKAAGAFILIVLRVLKFDFKVMFYLMLIFHMMITVAPFSLQCILLLIVVLLIFTCLISPKNCEAKFHHKLLNLFGCRWLLIIHCFAPSLRPQNYDMFSWYCY</sequence>
<dbReference type="Proteomes" id="UP000594263">
    <property type="component" value="Unplaced"/>
</dbReference>
<dbReference type="EnsemblPlants" id="Kaladp0076s0305.1.v1.1">
    <property type="protein sequence ID" value="Kaladp0076s0305.1.v1.1.CDS.1"/>
    <property type="gene ID" value="Kaladp0076s0305.v1.1"/>
</dbReference>
<dbReference type="Gramene" id="Kaladp0076s0305.1.v1.1">
    <property type="protein sequence ID" value="Kaladp0076s0305.1.v1.1.CDS.1"/>
    <property type="gene ID" value="Kaladp0076s0305.v1.1"/>
</dbReference>
<feature type="transmembrane region" description="Helical" evidence="1">
    <location>
        <begin position="46"/>
        <end position="66"/>
    </location>
</feature>
<evidence type="ECO:0000313" key="2">
    <source>
        <dbReference type="EnsemblPlants" id="Kaladp0076s0305.1.v1.1.CDS.1"/>
    </source>
</evidence>
<protein>
    <submittedName>
        <fullName evidence="2">Uncharacterized protein</fullName>
    </submittedName>
</protein>
<evidence type="ECO:0000313" key="3">
    <source>
        <dbReference type="Proteomes" id="UP000594263"/>
    </source>
</evidence>
<keyword evidence="1" id="KW-1133">Transmembrane helix</keyword>
<feature type="transmembrane region" description="Helical" evidence="1">
    <location>
        <begin position="78"/>
        <end position="97"/>
    </location>
</feature>
<accession>A0A7N0UNR6</accession>
<name>A0A7N0UNR6_KALFE</name>
<proteinExistence type="predicted"/>
<keyword evidence="1" id="KW-0812">Transmembrane</keyword>